<feature type="compositionally biased region" description="Basic and acidic residues" evidence="1">
    <location>
        <begin position="223"/>
        <end position="248"/>
    </location>
</feature>
<feature type="compositionally biased region" description="Acidic residues" evidence="1">
    <location>
        <begin position="695"/>
        <end position="704"/>
    </location>
</feature>
<dbReference type="GeneID" id="81596666"/>
<feature type="compositionally biased region" description="Basic residues" evidence="1">
    <location>
        <begin position="1214"/>
        <end position="1225"/>
    </location>
</feature>
<proteinExistence type="predicted"/>
<gene>
    <name evidence="3" type="ORF">N7458_003040</name>
</gene>
<dbReference type="SUPFAM" id="SSF50249">
    <property type="entry name" value="Nucleic acid-binding proteins"/>
    <property type="match status" value="1"/>
</dbReference>
<evidence type="ECO:0000313" key="4">
    <source>
        <dbReference type="Proteomes" id="UP001213681"/>
    </source>
</evidence>
<feature type="region of interest" description="Disordered" evidence="1">
    <location>
        <begin position="169"/>
        <end position="277"/>
    </location>
</feature>
<dbReference type="Proteomes" id="UP001213681">
    <property type="component" value="Unassembled WGS sequence"/>
</dbReference>
<feature type="compositionally biased region" description="Basic and acidic residues" evidence="1">
    <location>
        <begin position="1226"/>
        <end position="1235"/>
    </location>
</feature>
<name>A0AAD6CEB4_9EURO</name>
<dbReference type="GO" id="GO:0000723">
    <property type="term" value="P:telomere maintenance"/>
    <property type="evidence" value="ECO:0007669"/>
    <property type="project" value="InterPro"/>
</dbReference>
<evidence type="ECO:0000259" key="2">
    <source>
        <dbReference type="SMART" id="SM00976"/>
    </source>
</evidence>
<reference evidence="3" key="1">
    <citation type="submission" date="2022-12" db="EMBL/GenBank/DDBJ databases">
        <authorList>
            <person name="Petersen C."/>
        </authorList>
    </citation>
    <scope>NUCLEOTIDE SEQUENCE</scope>
    <source>
        <strain evidence="3">IBT 16125</strain>
    </source>
</reference>
<feature type="compositionally biased region" description="Low complexity" evidence="1">
    <location>
        <begin position="1190"/>
        <end position="1213"/>
    </location>
</feature>
<dbReference type="Gene3D" id="2.40.50.140">
    <property type="entry name" value="Nucleic acid-binding proteins"/>
    <property type="match status" value="1"/>
</dbReference>
<keyword evidence="4" id="KW-1185">Reference proteome</keyword>
<dbReference type="GO" id="GO:0003677">
    <property type="term" value="F:DNA binding"/>
    <property type="evidence" value="ECO:0007669"/>
    <property type="project" value="InterPro"/>
</dbReference>
<dbReference type="GO" id="GO:0000781">
    <property type="term" value="C:chromosome, telomeric region"/>
    <property type="evidence" value="ECO:0007669"/>
    <property type="project" value="InterPro"/>
</dbReference>
<feature type="compositionally biased region" description="Basic and acidic residues" evidence="1">
    <location>
        <begin position="705"/>
        <end position="722"/>
    </location>
</feature>
<evidence type="ECO:0000256" key="1">
    <source>
        <dbReference type="SAM" id="MobiDB-lite"/>
    </source>
</evidence>
<organism evidence="3 4">
    <name type="scientific">Penicillium daleae</name>
    <dbReference type="NCBI Taxonomy" id="63821"/>
    <lineage>
        <taxon>Eukaryota</taxon>
        <taxon>Fungi</taxon>
        <taxon>Dikarya</taxon>
        <taxon>Ascomycota</taxon>
        <taxon>Pezizomycotina</taxon>
        <taxon>Eurotiomycetes</taxon>
        <taxon>Eurotiomycetidae</taxon>
        <taxon>Eurotiales</taxon>
        <taxon>Aspergillaceae</taxon>
        <taxon>Penicillium</taxon>
    </lineage>
</organism>
<feature type="compositionally biased region" description="Low complexity" evidence="1">
    <location>
        <begin position="662"/>
        <end position="674"/>
    </location>
</feature>
<dbReference type="RefSeq" id="XP_056770530.1">
    <property type="nucleotide sequence ID" value="XM_056906423.1"/>
</dbReference>
<feature type="compositionally biased region" description="Acidic residues" evidence="1">
    <location>
        <begin position="249"/>
        <end position="261"/>
    </location>
</feature>
<feature type="compositionally biased region" description="Basic and acidic residues" evidence="1">
    <location>
        <begin position="859"/>
        <end position="881"/>
    </location>
</feature>
<sequence length="1260" mass="138179">MDVINQSAPSAPPTRPIKTPIAQLSPALDQPENKCIYATVSLVWPYSSSTKSLSLLLSEPDFRLRRPNGQVKAVFHGRVAASVAEQHVGIGDTVCLSLKDSSFVPNDAASQTPGRSIAWDLHFDRGLTLEVDRSSQNLPSFKIAIELPAQHEPEPPSTPRLISTDLNEPLASTRGSWGSPAFHKSSRKSSGSAGDFAFDPFSEEDGFVPGKGRKRPRYSLQRSEWRVVDEPESPQEREEPMDWDKALENEIDVESDTEEPTDIAPANDVSVPDTARDGLDTIDQANIEDPFKDESSVFVKPSLDLAGGLFGRRAPHSLDAGPNTSASPSLFGNLFNRPTDTPQLRPIPSPGLPIPSPIVSDQTNHLEYFAPFHTVPPVNDIHHALTSPSNITVQDLDSLVQGAPEPALHGMPQALEHPEAILDGAALSHPPPPLDNLQVSDSMLADSVIVSQDGQMPTVNLDQFHSHTAANGSHFIETEPGLGIVEELQMVVSTEQADDQPLKEAEDDYDAHVTSTIERDQGVEGSEGISVLLDTQSEEAESDENVLEEIDQDQALSEIADEYAGTQSGRDSRSQSDVENEALYDEDGEAEYYSEDEFYQENQDMEPGYEDEMDTDQSEDEEDYEAPGRPPAQPEVIVLDSDSEDELASEQQTAPSPHLARQRSVSSEDSQSSVGDDREDWSIEGHSDHHMLEDQGSDDYESEVEDHYEHRHPDQDDRLHDSDMEDDEASSEDISAQSDYSHERYVRHEPVEEEPDGEEHSQQMAEDNEAVELEGNLDSFSNVAVYEDQPDQANEAPLLTEETSPHDLVEEQGQPTLDDEERTSSRKLGALITLDGAHDRPSFSKQVEDYQSPIAEETPFEKEVPLEEDTHGIVEETHSPEPQEEVEEVLQSDETYARHNKDVSFEGSAFDPSDQQLPTPDPTQEALSGYKSGPENEQSRELVVTDEQTPPVGLNISVSEESVPLEQQQDVDGVGVVLPTTELVEDHQQDHERGIAAPELTGKGPQTPMVVISKPPVPDRDAHGLRSKLSYFAPLATLADHYNALVDTISIVYEFSPVAKGTSGSRDYFITIFLTDPSMAGATLEAQIFRRYKSAMPSVVEGQAILLRDFKVQTHNHSMILVSVDSSSWAVFDGSGPDAKMTGPPVEYGSEERAFASGLRRWYSEAGAGMVADSQLQASIKRDSRSMTPGSVAASDAGSLDGASSTRGSPSARGSRRSRRSHRRVTIHELRDGTRYTEVGSPSGQHGIHELRDGTVYANE</sequence>
<feature type="region of interest" description="Disordered" evidence="1">
    <location>
        <begin position="563"/>
        <end position="947"/>
    </location>
</feature>
<feature type="region of interest" description="Disordered" evidence="1">
    <location>
        <begin position="316"/>
        <end position="351"/>
    </location>
</feature>
<dbReference type="SMART" id="SM00976">
    <property type="entry name" value="Telo_bind"/>
    <property type="match status" value="1"/>
</dbReference>
<feature type="compositionally biased region" description="Acidic residues" evidence="1">
    <location>
        <begin position="578"/>
        <end position="625"/>
    </location>
</feature>
<feature type="compositionally biased region" description="Polar residues" evidence="1">
    <location>
        <begin position="322"/>
        <end position="342"/>
    </location>
</feature>
<dbReference type="Pfam" id="PF02765">
    <property type="entry name" value="POT1"/>
    <property type="match status" value="1"/>
</dbReference>
<comment type="caution">
    <text evidence="3">The sequence shown here is derived from an EMBL/GenBank/DDBJ whole genome shotgun (WGS) entry which is preliminary data.</text>
</comment>
<feature type="compositionally biased region" description="Basic and acidic residues" evidence="1">
    <location>
        <begin position="836"/>
        <end position="848"/>
    </location>
</feature>
<feature type="compositionally biased region" description="Basic and acidic residues" evidence="1">
    <location>
        <begin position="740"/>
        <end position="750"/>
    </location>
</feature>
<dbReference type="AlphaFoldDB" id="A0AAD6CEB4"/>
<dbReference type="CDD" id="cd04497">
    <property type="entry name" value="hPOT1_OB1_like"/>
    <property type="match status" value="1"/>
</dbReference>
<evidence type="ECO:0000313" key="3">
    <source>
        <dbReference type="EMBL" id="KAJ5461488.1"/>
    </source>
</evidence>
<feature type="compositionally biased region" description="Basic and acidic residues" evidence="1">
    <location>
        <begin position="680"/>
        <end position="693"/>
    </location>
</feature>
<feature type="compositionally biased region" description="Acidic residues" evidence="1">
    <location>
        <begin position="882"/>
        <end position="891"/>
    </location>
</feature>
<accession>A0AAD6CEB4</accession>
<protein>
    <recommendedName>
        <fullName evidence="2">Telomeric single stranded DNA binding POT1/Cdc13 domain-containing protein</fullName>
    </recommendedName>
</protein>
<feature type="compositionally biased region" description="Basic and acidic residues" evidence="1">
    <location>
        <begin position="895"/>
        <end position="904"/>
    </location>
</feature>
<dbReference type="EMBL" id="JAPVEA010000002">
    <property type="protein sequence ID" value="KAJ5461488.1"/>
    <property type="molecule type" value="Genomic_DNA"/>
</dbReference>
<feature type="domain" description="Telomeric single stranded DNA binding POT1/Cdc13" evidence="2">
    <location>
        <begin position="1032"/>
        <end position="1164"/>
    </location>
</feature>
<dbReference type="InterPro" id="IPR011564">
    <property type="entry name" value="Telomer_end-bd_POT1/Cdc13"/>
</dbReference>
<reference evidence="3" key="2">
    <citation type="journal article" date="2023" name="IMA Fungus">
        <title>Comparative genomic study of the Penicillium genus elucidates a diverse pangenome and 15 lateral gene transfer events.</title>
        <authorList>
            <person name="Petersen C."/>
            <person name="Sorensen T."/>
            <person name="Nielsen M.R."/>
            <person name="Sondergaard T.E."/>
            <person name="Sorensen J.L."/>
            <person name="Fitzpatrick D.A."/>
            <person name="Frisvad J.C."/>
            <person name="Nielsen K.L."/>
        </authorList>
    </citation>
    <scope>NUCLEOTIDE SEQUENCE</scope>
    <source>
        <strain evidence="3">IBT 16125</strain>
    </source>
</reference>
<feature type="region of interest" description="Disordered" evidence="1">
    <location>
        <begin position="1180"/>
        <end position="1260"/>
    </location>
</feature>
<dbReference type="InterPro" id="IPR012340">
    <property type="entry name" value="NA-bd_OB-fold"/>
</dbReference>